<evidence type="ECO:0000313" key="1">
    <source>
        <dbReference type="EMBL" id="AOW81208.1"/>
    </source>
</evidence>
<dbReference type="InterPro" id="IPR052924">
    <property type="entry name" value="OsmC/Ohr_hydroprdx_reductase"/>
</dbReference>
<accession>A0A1J1AFW2</accession>
<dbReference type="InterPro" id="IPR036102">
    <property type="entry name" value="OsmC/Ohrsf"/>
</dbReference>
<dbReference type="InterPro" id="IPR015946">
    <property type="entry name" value="KH_dom-like_a/b"/>
</dbReference>
<dbReference type="Gene3D" id="3.30.300.20">
    <property type="match status" value="1"/>
</dbReference>
<dbReference type="RefSeq" id="WP_070365849.1">
    <property type="nucleotide sequence ID" value="NZ_CP016070.1"/>
</dbReference>
<evidence type="ECO:0000313" key="2">
    <source>
        <dbReference type="EMBL" id="APE96551.1"/>
    </source>
</evidence>
<dbReference type="AlphaFoldDB" id="A0A1D8S796"/>
<dbReference type="EMBL" id="CP016070">
    <property type="protein sequence ID" value="AOW81208.1"/>
    <property type="molecule type" value="Genomic_DNA"/>
</dbReference>
<accession>A0A1D8S796</accession>
<dbReference type="PANTHER" id="PTHR35368">
    <property type="entry name" value="HYDROPEROXIDE REDUCTASE"/>
    <property type="match status" value="1"/>
</dbReference>
<dbReference type="SUPFAM" id="SSF82784">
    <property type="entry name" value="OsmC-like"/>
    <property type="match status" value="1"/>
</dbReference>
<dbReference type="KEGG" id="hhsr:HSR6_2124"/>
<protein>
    <submittedName>
        <fullName evidence="1">OsmC family protein</fullName>
    </submittedName>
</protein>
<dbReference type="Proteomes" id="UP000185608">
    <property type="component" value="Chromosome"/>
</dbReference>
<reference evidence="1 3" key="1">
    <citation type="submission" date="2016-06" db="EMBL/GenBank/DDBJ databases">
        <title>Discovery of anaerobic lithoheterotrophic haloarchaeon capable of sulfur respiration by hydrogen and formate.</title>
        <authorList>
            <person name="Sorokin D.Y."/>
            <person name="Kublanov I.V."/>
            <person name="Roman P."/>
            <person name="Sinninghe Damste J.S."/>
            <person name="Golyshin P.N."/>
            <person name="Rojo D."/>
            <person name="Ciordia S."/>
            <person name="Mena Md.C."/>
            <person name="Ferrer M."/>
            <person name="Smedile F."/>
            <person name="Messina E."/>
            <person name="La Cono V."/>
            <person name="Yakimov M.M."/>
        </authorList>
    </citation>
    <scope>NUCLEOTIDE SEQUENCE [LARGE SCALE GENOMIC DNA]</scope>
    <source>
        <strain evidence="1 3">HTSR1</strain>
    </source>
</reference>
<name>A0A1D8S796_9EURY</name>
<dbReference type="GeneID" id="30418654"/>
<dbReference type="PATRIC" id="fig|1855411.3.peg.2051"/>
<reference evidence="2" key="3">
    <citation type="journal article" date="2017" name="ISME J.">
        <title>Discovery of anaerobic lithoheterotrophic haloarchaea, ubiquitous in hypersaline habitats.</title>
        <authorList>
            <person name="Sorokin D.Y."/>
            <person name="Messina E."/>
            <person name="Smedile F."/>
            <person name="Roman P."/>
            <person name="Damste J.S.S."/>
            <person name="Ciordia S."/>
            <person name="Mena M.C."/>
            <person name="Ferrer M."/>
            <person name="Golyshin P.N."/>
            <person name="Kublanov I.V."/>
            <person name="Samarov N.I."/>
            <person name="Toshchakov S.V."/>
            <person name="La Cono V."/>
            <person name="Yakimov M.M."/>
        </authorList>
    </citation>
    <scope>NUCLEOTIDE SEQUENCE</scope>
    <source>
        <strain evidence="2">HSR6</strain>
    </source>
</reference>
<gene>
    <name evidence="2" type="ORF">HSR6_2124</name>
    <name evidence="1" type="ORF">HTSR_2048</name>
</gene>
<dbReference type="Pfam" id="PF02566">
    <property type="entry name" value="OsmC"/>
    <property type="match status" value="1"/>
</dbReference>
<evidence type="ECO:0000313" key="4">
    <source>
        <dbReference type="Proteomes" id="UP000186165"/>
    </source>
</evidence>
<keyword evidence="4" id="KW-1185">Reference proteome</keyword>
<proteinExistence type="predicted"/>
<reference evidence="4" key="2">
    <citation type="submission" date="2016-08" db="EMBL/GenBank/DDBJ databases">
        <title>Discovery of first anaerobic lithoheterotrophic haloarchae widely represented in hypersaline habitats.</title>
        <authorList>
            <person name="Sorokin D.Y."/>
            <person name="Kublanov I.V."/>
            <person name="Roman P."/>
            <person name="Sinninghe Damste J.S."/>
            <person name="Golyshin P.N."/>
            <person name="Rojo D."/>
            <person name="Ciordia S."/>
            <person name="Mena Md.C."/>
            <person name="Ferrer M."/>
            <person name="Smedile F."/>
            <person name="Messina E."/>
            <person name="La Cono V."/>
            <person name="Yakimov M.M."/>
        </authorList>
    </citation>
    <scope>NUCLEOTIDE SEQUENCE [LARGE SCALE GENOMIC DNA]</scope>
    <source>
        <strain evidence="4">HSR6</strain>
    </source>
</reference>
<organism evidence="1 3">
    <name type="scientific">Halodesulfurarchaeum formicicum</name>
    <dbReference type="NCBI Taxonomy" id="1873524"/>
    <lineage>
        <taxon>Archaea</taxon>
        <taxon>Methanobacteriati</taxon>
        <taxon>Methanobacteriota</taxon>
        <taxon>Stenosarchaea group</taxon>
        <taxon>Halobacteria</taxon>
        <taxon>Halobacteriales</taxon>
        <taxon>Halobacteriaceae</taxon>
        <taxon>Halodesulfurarchaeum</taxon>
    </lineage>
</organism>
<sequence length="154" mass="16532">MAETDAKSEHTVSYSISAESKTATHTVIEARDFEFSVDEPTNVGGTNAGPNPVEYMLGALAGCLNVVGHTVAEEMDITVRNIAVSIEGDLDPRKFMGRAEEPRAGYQDVRVDLTVDSPADEATLADWLETVEARCPVSDNFQNPTPVSLSVTSD</sequence>
<dbReference type="OrthoDB" id="275388at2157"/>
<dbReference type="KEGG" id="halh:HTSR_2048"/>
<dbReference type="InterPro" id="IPR003718">
    <property type="entry name" value="OsmC/Ohr_fam"/>
</dbReference>
<dbReference type="Proteomes" id="UP000186165">
    <property type="component" value="Chromosome"/>
</dbReference>
<dbReference type="PANTHER" id="PTHR35368:SF1">
    <property type="entry name" value="HYDROPEROXIDE REDUCTASE"/>
    <property type="match status" value="1"/>
</dbReference>
<dbReference type="EMBL" id="CP016804">
    <property type="protein sequence ID" value="APE96551.1"/>
    <property type="molecule type" value="Genomic_DNA"/>
</dbReference>
<evidence type="ECO:0000313" key="3">
    <source>
        <dbReference type="Proteomes" id="UP000185608"/>
    </source>
</evidence>
<dbReference type="STRING" id="1873524.HSR6_2124"/>